<dbReference type="RefSeq" id="WP_196823686.1">
    <property type="nucleotide sequence ID" value="NZ_CP046980.1"/>
</dbReference>
<dbReference type="InterPro" id="IPR047682">
    <property type="entry name" value="SepH-like"/>
</dbReference>
<dbReference type="EMBL" id="JADOUE010000001">
    <property type="protein sequence ID" value="MBG6121047.1"/>
    <property type="molecule type" value="Genomic_DNA"/>
</dbReference>
<dbReference type="Pfam" id="PF11268">
    <property type="entry name" value="DUF3071"/>
    <property type="match status" value="1"/>
</dbReference>
<feature type="compositionally biased region" description="Basic and acidic residues" evidence="1">
    <location>
        <begin position="283"/>
        <end position="300"/>
    </location>
</feature>
<feature type="region of interest" description="Disordered" evidence="1">
    <location>
        <begin position="215"/>
        <end position="327"/>
    </location>
</feature>
<evidence type="ECO:0000313" key="3">
    <source>
        <dbReference type="EMBL" id="MBG6121047.1"/>
    </source>
</evidence>
<dbReference type="NCBIfam" id="NF040712">
    <property type="entry name" value="SepH"/>
    <property type="match status" value="2"/>
</dbReference>
<dbReference type="AlphaFoldDB" id="A0A931GRH5"/>
<gene>
    <name evidence="3" type="ORF">IW254_000016</name>
</gene>
<feature type="compositionally biased region" description="Basic and acidic residues" evidence="1">
    <location>
        <begin position="46"/>
        <end position="57"/>
    </location>
</feature>
<evidence type="ECO:0000256" key="1">
    <source>
        <dbReference type="SAM" id="MobiDB-lite"/>
    </source>
</evidence>
<feature type="domain" description="DUF3071" evidence="2">
    <location>
        <begin position="1"/>
        <end position="194"/>
    </location>
</feature>
<accession>A0A931GRH5</accession>
<comment type="caution">
    <text evidence="3">The sequence shown here is derived from an EMBL/GenBank/DDBJ whole genome shotgun (WGS) entry which is preliminary data.</text>
</comment>
<feature type="compositionally biased region" description="Basic and acidic residues" evidence="1">
    <location>
        <begin position="263"/>
        <end position="272"/>
    </location>
</feature>
<dbReference type="Proteomes" id="UP000658613">
    <property type="component" value="Unassembled WGS sequence"/>
</dbReference>
<evidence type="ECO:0000259" key="2">
    <source>
        <dbReference type="Pfam" id="PF11268"/>
    </source>
</evidence>
<sequence>MRELFLVAEESTNGSEGVAVFRDDQDERYSIATSELEGLITPDSTDASKDDSSKDESASDTTFESVEPTAEERSALFSTPLSLRPREIQERIRSGTGLQELADEMAVAASRIEPYAHPVLLERTQMAESAKQSHPVRGGEPAADTLYQVLATAFAAHGHSLSDATWDAVRHGREPWIVRVSWKSGLSEHHAEWTLQRSVGGTTTTEPRDAMAADLINPQFAQPVRSIPDVAPRRDDAVEPAPLRLVGDDDVEPGRQELSPRNAADHDADGHAAGHNPAGEPATDPHEEPSAPEEPTHDPQELFATGELLVNPEESEAPRKRKRKAVTPHWEDVLLGVRTNTKRPK</sequence>
<feature type="region of interest" description="Disordered" evidence="1">
    <location>
        <begin position="33"/>
        <end position="81"/>
    </location>
</feature>
<dbReference type="InterPro" id="IPR021421">
    <property type="entry name" value="DUF3071"/>
</dbReference>
<evidence type="ECO:0000313" key="4">
    <source>
        <dbReference type="Proteomes" id="UP000658613"/>
    </source>
</evidence>
<proteinExistence type="predicted"/>
<protein>
    <recommendedName>
        <fullName evidence="2">DUF3071 domain-containing protein</fullName>
    </recommendedName>
</protein>
<name>A0A931GRH5_9CORY</name>
<keyword evidence="4" id="KW-1185">Reference proteome</keyword>
<organism evidence="3 4">
    <name type="scientific">Corynebacterium aquatimens</name>
    <dbReference type="NCBI Taxonomy" id="1190508"/>
    <lineage>
        <taxon>Bacteria</taxon>
        <taxon>Bacillati</taxon>
        <taxon>Actinomycetota</taxon>
        <taxon>Actinomycetes</taxon>
        <taxon>Mycobacteriales</taxon>
        <taxon>Corynebacteriaceae</taxon>
        <taxon>Corynebacterium</taxon>
    </lineage>
</organism>
<reference evidence="3" key="1">
    <citation type="submission" date="2020-11" db="EMBL/GenBank/DDBJ databases">
        <title>Sequencing the genomes of 1000 actinobacteria strains.</title>
        <authorList>
            <person name="Klenk H.-P."/>
        </authorList>
    </citation>
    <scope>NUCLEOTIDE SEQUENCE</scope>
    <source>
        <strain evidence="3">DSM 45632</strain>
    </source>
</reference>